<keyword evidence="3" id="KW-0949">S-adenosyl-L-methionine</keyword>
<feature type="domain" description="O-methyltransferase C-terminal" evidence="5">
    <location>
        <begin position="236"/>
        <end position="384"/>
    </location>
</feature>
<keyword evidence="1 6" id="KW-0489">Methyltransferase</keyword>
<proteinExistence type="predicted"/>
<evidence type="ECO:0000313" key="7">
    <source>
        <dbReference type="Proteomes" id="UP000036947"/>
    </source>
</evidence>
<evidence type="ECO:0000256" key="4">
    <source>
        <dbReference type="PIRSR" id="PIRSR005739-1"/>
    </source>
</evidence>
<dbReference type="InterPro" id="IPR029063">
    <property type="entry name" value="SAM-dependent_MTases_sf"/>
</dbReference>
<accession>A0A0L0N381</accession>
<keyword evidence="2 6" id="KW-0808">Transferase</keyword>
<dbReference type="PIRSF" id="PIRSF005739">
    <property type="entry name" value="O-mtase"/>
    <property type="match status" value="1"/>
</dbReference>
<evidence type="ECO:0000256" key="3">
    <source>
        <dbReference type="ARBA" id="ARBA00022691"/>
    </source>
</evidence>
<evidence type="ECO:0000256" key="1">
    <source>
        <dbReference type="ARBA" id="ARBA00022603"/>
    </source>
</evidence>
<dbReference type="PANTHER" id="PTHR43712">
    <property type="entry name" value="PUTATIVE (AFU_ORTHOLOGUE AFUA_4G14580)-RELATED"/>
    <property type="match status" value="1"/>
</dbReference>
<dbReference type="SUPFAM" id="SSF53335">
    <property type="entry name" value="S-adenosyl-L-methionine-dependent methyltransferases"/>
    <property type="match status" value="1"/>
</dbReference>
<dbReference type="SUPFAM" id="SSF46785">
    <property type="entry name" value="Winged helix' DNA-binding domain"/>
    <property type="match status" value="1"/>
</dbReference>
<dbReference type="Pfam" id="PF00891">
    <property type="entry name" value="Methyltransf_2"/>
    <property type="match status" value="1"/>
</dbReference>
<evidence type="ECO:0000259" key="5">
    <source>
        <dbReference type="Pfam" id="PF00891"/>
    </source>
</evidence>
<evidence type="ECO:0000313" key="6">
    <source>
        <dbReference type="EMBL" id="KND88464.1"/>
    </source>
</evidence>
<dbReference type="InterPro" id="IPR036390">
    <property type="entry name" value="WH_DNA-bd_sf"/>
</dbReference>
<protein>
    <submittedName>
        <fullName evidence="6">Sterigmatocystin 8-O-methyltransferase</fullName>
    </submittedName>
</protein>
<reference evidence="6 7" key="1">
    <citation type="journal article" date="2015" name="BMC Genomics">
        <title>The genome of the truffle-parasite Tolypocladium ophioglossoides and the evolution of antifungal peptaibiotics.</title>
        <authorList>
            <person name="Quandt C.A."/>
            <person name="Bushley K.E."/>
            <person name="Spatafora J.W."/>
        </authorList>
    </citation>
    <scope>NUCLEOTIDE SEQUENCE [LARGE SCALE GENOMIC DNA]</scope>
    <source>
        <strain evidence="6 7">CBS 100239</strain>
    </source>
</reference>
<dbReference type="GO" id="GO:0032259">
    <property type="term" value="P:methylation"/>
    <property type="evidence" value="ECO:0007669"/>
    <property type="project" value="UniProtKB-KW"/>
</dbReference>
<dbReference type="PANTHER" id="PTHR43712:SF1">
    <property type="entry name" value="HYPOTHETICAL O-METHYLTRANSFERASE (EUROFUNG)-RELATED"/>
    <property type="match status" value="1"/>
</dbReference>
<comment type="caution">
    <text evidence="6">The sequence shown here is derived from an EMBL/GenBank/DDBJ whole genome shotgun (WGS) entry which is preliminary data.</text>
</comment>
<dbReference type="GO" id="GO:0008171">
    <property type="term" value="F:O-methyltransferase activity"/>
    <property type="evidence" value="ECO:0007669"/>
    <property type="project" value="InterPro"/>
</dbReference>
<organism evidence="6 7">
    <name type="scientific">Tolypocladium ophioglossoides (strain CBS 100239)</name>
    <name type="common">Snaketongue truffleclub</name>
    <name type="synonym">Elaphocordyceps ophioglossoides</name>
    <dbReference type="NCBI Taxonomy" id="1163406"/>
    <lineage>
        <taxon>Eukaryota</taxon>
        <taxon>Fungi</taxon>
        <taxon>Dikarya</taxon>
        <taxon>Ascomycota</taxon>
        <taxon>Pezizomycotina</taxon>
        <taxon>Sordariomycetes</taxon>
        <taxon>Hypocreomycetidae</taxon>
        <taxon>Hypocreales</taxon>
        <taxon>Ophiocordycipitaceae</taxon>
        <taxon>Tolypocladium</taxon>
    </lineage>
</organism>
<dbReference type="OrthoDB" id="1535081at2759"/>
<name>A0A0L0N381_TOLOC</name>
<keyword evidence="7" id="KW-1185">Reference proteome</keyword>
<dbReference type="AlphaFoldDB" id="A0A0L0N381"/>
<evidence type="ECO:0000256" key="2">
    <source>
        <dbReference type="ARBA" id="ARBA00022679"/>
    </source>
</evidence>
<gene>
    <name evidence="6" type="ORF">TOPH_06854</name>
</gene>
<dbReference type="InterPro" id="IPR016461">
    <property type="entry name" value="COMT-like"/>
</dbReference>
<feature type="active site" description="Proton acceptor" evidence="4">
    <location>
        <position position="313"/>
    </location>
</feature>
<dbReference type="InterPro" id="IPR001077">
    <property type="entry name" value="COMT_C"/>
</dbReference>
<dbReference type="PROSITE" id="PS51683">
    <property type="entry name" value="SAM_OMT_II"/>
    <property type="match status" value="1"/>
</dbReference>
<dbReference type="EMBL" id="LFRF01000025">
    <property type="protein sequence ID" value="KND88464.1"/>
    <property type="molecule type" value="Genomic_DNA"/>
</dbReference>
<dbReference type="Proteomes" id="UP000036947">
    <property type="component" value="Unassembled WGS sequence"/>
</dbReference>
<dbReference type="Gene3D" id="3.40.50.150">
    <property type="entry name" value="Vaccinia Virus protein VP39"/>
    <property type="match status" value="1"/>
</dbReference>
<sequence length="406" mass="44671">MALPTKAQVDAALRGLAEAAESYSDAPDFAGYASRVDVIARAKSLIRAVVSPDMTPNYHGLNIAELIAIRTFMKLKVLDAIPREGSISLQDLSNATGVQDSLLVASGFLDQTRHDGGDYMHTKFSRAYLLDEPGPGHLFLSMYDEWLKKMHNFDDYLAEKGQLQHAREPDDSLYNPYTFSHKQEGTPVWVIMNQDPARLQNFQTSMAGIDLAVPVIGHFDFSSLRNTPGEASERRIQLVDVGGGHGAVLKKILDAHEDALAPATCVLEDRPEVIQLSRTNGILPDDVQRLEHDFMTEQPVKGAKAYFMRMVLHDYADAVGVQILTRLAVAMAPDSRLLVCEMVISSRVNEADFPAAVMDQAVMTMGGKERTEEGFANMFEAAGLELVRVWRVPGVPGGCVEGRLKQ</sequence>